<dbReference type="EMBL" id="JYDR01000056">
    <property type="protein sequence ID" value="KRY71549.1"/>
    <property type="molecule type" value="Genomic_DNA"/>
</dbReference>
<organism evidence="2 3">
    <name type="scientific">Trichinella pseudospiralis</name>
    <name type="common">Parasitic roundworm</name>
    <dbReference type="NCBI Taxonomy" id="6337"/>
    <lineage>
        <taxon>Eukaryota</taxon>
        <taxon>Metazoa</taxon>
        <taxon>Ecdysozoa</taxon>
        <taxon>Nematoda</taxon>
        <taxon>Enoplea</taxon>
        <taxon>Dorylaimia</taxon>
        <taxon>Trichinellida</taxon>
        <taxon>Trichinellidae</taxon>
        <taxon>Trichinella</taxon>
    </lineage>
</organism>
<proteinExistence type="predicted"/>
<dbReference type="Proteomes" id="UP000054632">
    <property type="component" value="Unassembled WGS sequence"/>
</dbReference>
<protein>
    <submittedName>
        <fullName evidence="2">Uncharacterized protein</fullName>
    </submittedName>
</protein>
<evidence type="ECO:0000256" key="1">
    <source>
        <dbReference type="SAM" id="MobiDB-lite"/>
    </source>
</evidence>
<feature type="compositionally biased region" description="Polar residues" evidence="1">
    <location>
        <begin position="73"/>
        <end position="91"/>
    </location>
</feature>
<evidence type="ECO:0000313" key="2">
    <source>
        <dbReference type="EMBL" id="KRY71549.1"/>
    </source>
</evidence>
<accession>A0A0V1ECJ1</accession>
<feature type="region of interest" description="Disordered" evidence="1">
    <location>
        <begin position="68"/>
        <end position="91"/>
    </location>
</feature>
<reference evidence="2 3" key="1">
    <citation type="submission" date="2015-01" db="EMBL/GenBank/DDBJ databases">
        <title>Evolution of Trichinella species and genotypes.</title>
        <authorList>
            <person name="Korhonen P.K."/>
            <person name="Edoardo P."/>
            <person name="Giuseppe L.R."/>
            <person name="Gasser R.B."/>
        </authorList>
    </citation>
    <scope>NUCLEOTIDE SEQUENCE [LARGE SCALE GENOMIC DNA]</scope>
    <source>
        <strain evidence="2">ISS13</strain>
    </source>
</reference>
<dbReference type="AlphaFoldDB" id="A0A0V1ECJ1"/>
<comment type="caution">
    <text evidence="2">The sequence shown here is derived from an EMBL/GenBank/DDBJ whole genome shotgun (WGS) entry which is preliminary data.</text>
</comment>
<name>A0A0V1ECJ1_TRIPS</name>
<evidence type="ECO:0000313" key="3">
    <source>
        <dbReference type="Proteomes" id="UP000054632"/>
    </source>
</evidence>
<gene>
    <name evidence="2" type="ORF">T4A_9529</name>
</gene>
<sequence>MNSCTLNDDEYCFCSISFVNEIHAAVGSALISIEKLYSWSHPRFWSNEVKLCACFLLQRNSLNRGKYGAKTGPTASSSRSKLHNTFTGWPL</sequence>